<name>A0AAV1VQQ3_LUPLU</name>
<dbReference type="EMBL" id="CAXHTB010000001">
    <property type="protein sequence ID" value="CAL0299242.1"/>
    <property type="molecule type" value="Genomic_DNA"/>
</dbReference>
<dbReference type="Proteomes" id="UP001497480">
    <property type="component" value="Unassembled WGS sequence"/>
</dbReference>
<evidence type="ECO:0000313" key="1">
    <source>
        <dbReference type="EMBL" id="CAL0299242.1"/>
    </source>
</evidence>
<gene>
    <name evidence="1" type="ORF">LLUT_LOCUS302</name>
</gene>
<comment type="caution">
    <text evidence="1">The sequence shown here is derived from an EMBL/GenBank/DDBJ whole genome shotgun (WGS) entry which is preliminary data.</text>
</comment>
<proteinExistence type="predicted"/>
<dbReference type="PANTHER" id="PTHR37707:SF1">
    <property type="entry name" value="MATERNAL EFFECT EMBRYO ARREST 9"/>
    <property type="match status" value="1"/>
</dbReference>
<protein>
    <submittedName>
        <fullName evidence="1">Uncharacterized protein</fullName>
    </submittedName>
</protein>
<sequence length="101" mass="12045">MQQVEDYLDSIMESAMDEFRLFEQEFNMMSKTEMESLVESAESARKRGKLMEKNCFYCFQKVYRSCNELNHCFYEIILKRSQSTLSSEGSSFFFLESLYLT</sequence>
<dbReference type="PANTHER" id="PTHR37707">
    <property type="entry name" value="MATERNAL EFFECT EMBRYO ARREST 9"/>
    <property type="match status" value="1"/>
</dbReference>
<evidence type="ECO:0000313" key="2">
    <source>
        <dbReference type="Proteomes" id="UP001497480"/>
    </source>
</evidence>
<dbReference type="AlphaFoldDB" id="A0AAV1VQQ3"/>
<organism evidence="1 2">
    <name type="scientific">Lupinus luteus</name>
    <name type="common">European yellow lupine</name>
    <dbReference type="NCBI Taxonomy" id="3873"/>
    <lineage>
        <taxon>Eukaryota</taxon>
        <taxon>Viridiplantae</taxon>
        <taxon>Streptophyta</taxon>
        <taxon>Embryophyta</taxon>
        <taxon>Tracheophyta</taxon>
        <taxon>Spermatophyta</taxon>
        <taxon>Magnoliopsida</taxon>
        <taxon>eudicotyledons</taxon>
        <taxon>Gunneridae</taxon>
        <taxon>Pentapetalae</taxon>
        <taxon>rosids</taxon>
        <taxon>fabids</taxon>
        <taxon>Fabales</taxon>
        <taxon>Fabaceae</taxon>
        <taxon>Papilionoideae</taxon>
        <taxon>50 kb inversion clade</taxon>
        <taxon>genistoids sensu lato</taxon>
        <taxon>core genistoids</taxon>
        <taxon>Genisteae</taxon>
        <taxon>Lupinus</taxon>
    </lineage>
</organism>
<keyword evidence="2" id="KW-1185">Reference proteome</keyword>
<reference evidence="1 2" key="1">
    <citation type="submission" date="2024-03" db="EMBL/GenBank/DDBJ databases">
        <authorList>
            <person name="Martinez-Hernandez J."/>
        </authorList>
    </citation>
    <scope>NUCLEOTIDE SEQUENCE [LARGE SCALE GENOMIC DNA]</scope>
</reference>
<accession>A0AAV1VQQ3</accession>